<accession>A0A822B273</accession>
<organism evidence="2 3">
    <name type="scientific">Rotaria socialis</name>
    <dbReference type="NCBI Taxonomy" id="392032"/>
    <lineage>
        <taxon>Eukaryota</taxon>
        <taxon>Metazoa</taxon>
        <taxon>Spiralia</taxon>
        <taxon>Gnathifera</taxon>
        <taxon>Rotifera</taxon>
        <taxon>Eurotatoria</taxon>
        <taxon>Bdelloidea</taxon>
        <taxon>Philodinida</taxon>
        <taxon>Philodinidae</taxon>
        <taxon>Rotaria</taxon>
    </lineage>
</organism>
<gene>
    <name evidence="2" type="ORF">QYT958_LOCUS39697</name>
</gene>
<reference evidence="2" key="1">
    <citation type="submission" date="2021-02" db="EMBL/GenBank/DDBJ databases">
        <authorList>
            <person name="Nowell W R."/>
        </authorList>
    </citation>
    <scope>NUCLEOTIDE SEQUENCE</scope>
</reference>
<sequence length="110" mass="12097">MCTICQKCHDSLSKGNIPKFSPANNMWLGDIPPELQGLTIPEEKLISLYRHNSCVIKLHSPFHSATTAQTALKGNCITFLQSLPNIVNSLPLKLDDLCDTLKVIFVGAHP</sequence>
<dbReference type="Pfam" id="PF20209">
    <property type="entry name" value="DUF6570"/>
    <property type="match status" value="1"/>
</dbReference>
<protein>
    <recommendedName>
        <fullName evidence="1">DUF6570 domain-containing protein</fullName>
    </recommendedName>
</protein>
<evidence type="ECO:0000259" key="1">
    <source>
        <dbReference type="Pfam" id="PF20209"/>
    </source>
</evidence>
<proteinExistence type="predicted"/>
<name>A0A822B273_9BILA</name>
<evidence type="ECO:0000313" key="2">
    <source>
        <dbReference type="EMBL" id="CAF5018030.1"/>
    </source>
</evidence>
<evidence type="ECO:0000313" key="3">
    <source>
        <dbReference type="Proteomes" id="UP000663848"/>
    </source>
</evidence>
<dbReference type="EMBL" id="CAJOBR010037864">
    <property type="protein sequence ID" value="CAF5018030.1"/>
    <property type="molecule type" value="Genomic_DNA"/>
</dbReference>
<dbReference type="AlphaFoldDB" id="A0A822B273"/>
<comment type="caution">
    <text evidence="2">The sequence shown here is derived from an EMBL/GenBank/DDBJ whole genome shotgun (WGS) entry which is preliminary data.</text>
</comment>
<dbReference type="Proteomes" id="UP000663848">
    <property type="component" value="Unassembled WGS sequence"/>
</dbReference>
<feature type="domain" description="DUF6570" evidence="1">
    <location>
        <begin position="14"/>
        <end position="108"/>
    </location>
</feature>
<feature type="non-terminal residue" evidence="2">
    <location>
        <position position="110"/>
    </location>
</feature>
<dbReference type="InterPro" id="IPR046700">
    <property type="entry name" value="DUF6570"/>
</dbReference>